<protein>
    <submittedName>
        <fullName evidence="4">DEKNAAC105321</fullName>
    </submittedName>
</protein>
<keyword evidence="1" id="KW-0472">Membrane</keyword>
<feature type="domain" description="CSC1/OSCA1-like 7TM region" evidence="2">
    <location>
        <begin position="43"/>
        <end position="320"/>
    </location>
</feature>
<dbReference type="Pfam" id="PF12621">
    <property type="entry name" value="PHM7_ext"/>
    <property type="match status" value="1"/>
</dbReference>
<proteinExistence type="predicted"/>
<feature type="transmembrane region" description="Helical" evidence="1">
    <location>
        <begin position="333"/>
        <end position="353"/>
    </location>
</feature>
<dbReference type="InterPro" id="IPR045122">
    <property type="entry name" value="Csc1-like"/>
</dbReference>
<keyword evidence="1" id="KW-0812">Transmembrane</keyword>
<dbReference type="InParanoid" id="A0A448YTK9"/>
<feature type="transmembrane region" description="Helical" evidence="1">
    <location>
        <begin position="301"/>
        <end position="321"/>
    </location>
</feature>
<dbReference type="EMBL" id="CAACVR010000075">
    <property type="protein sequence ID" value="VEU24252.1"/>
    <property type="molecule type" value="Genomic_DNA"/>
</dbReference>
<feature type="transmembrane region" description="Helical" evidence="1">
    <location>
        <begin position="261"/>
        <end position="280"/>
    </location>
</feature>
<dbReference type="GO" id="GO:0005227">
    <property type="term" value="F:calcium-activated cation channel activity"/>
    <property type="evidence" value="ECO:0007669"/>
    <property type="project" value="InterPro"/>
</dbReference>
<dbReference type="Pfam" id="PF02714">
    <property type="entry name" value="RSN1_7TM"/>
    <property type="match status" value="1"/>
</dbReference>
<dbReference type="STRING" id="13370.A0A448YTK9"/>
<reference evidence="4 5" key="1">
    <citation type="submission" date="2018-12" db="EMBL/GenBank/DDBJ databases">
        <authorList>
            <person name="Tiukova I."/>
            <person name="Dainat J."/>
        </authorList>
    </citation>
    <scope>NUCLEOTIDE SEQUENCE [LARGE SCALE GENOMIC DNA]</scope>
</reference>
<dbReference type="GO" id="GO:0005886">
    <property type="term" value="C:plasma membrane"/>
    <property type="evidence" value="ECO:0007669"/>
    <property type="project" value="TreeGrafter"/>
</dbReference>
<feature type="transmembrane region" description="Helical" evidence="1">
    <location>
        <begin position="137"/>
        <end position="159"/>
    </location>
</feature>
<evidence type="ECO:0000259" key="3">
    <source>
        <dbReference type="Pfam" id="PF12621"/>
    </source>
</evidence>
<sequence length="460" mass="53783">MIHQMLQGKEEMNSRLIQTDPEDIIWSNLMRKDQGKVYLKIREASTFILYILIIMCWVVPVAMVGSISQLPYLTALIPTISWLNKLPNLIKGFIAGILPTVILAFLTSFAMQIFQFLSRRGNQLTGSFIEMHLQKWIFIFLHFHLFIVITISSGFIVVLENIVYNPTSVPSMVAKDLPKASNFFFSFFIYRGLNLFGNGLLQFYRFITEVIIFPLINDRTPRQMNERRVKYRRLIPYWSQTYPTFSVYGSIGLVYSVISPLVLLFCCINFLLDLFTYKYLLSYTFGTVNRSETYGKLYPMAWRQLYAGIYSLEIFIMGLLFLVKDDHDNNTCFVLGILMTIVLCLTIWAHVSVNRRYEYGINMIEYEEVSKEDERVDDEKVEDEESTMSLRLLYLHPSYRFKVSEQAVWIPRDCEGICEIEAERLEQRGIKIRIDGCRMDRLGNLMLETDPLIVARENMQ</sequence>
<dbReference type="InterPro" id="IPR022257">
    <property type="entry name" value="PHM7_ext"/>
</dbReference>
<dbReference type="OrthoDB" id="1076608at2759"/>
<accession>A0A448YTK9</accession>
<feature type="transmembrane region" description="Helical" evidence="1">
    <location>
        <begin position="47"/>
        <end position="73"/>
    </location>
</feature>
<dbReference type="Proteomes" id="UP000290900">
    <property type="component" value="Unassembled WGS sequence"/>
</dbReference>
<evidence type="ECO:0000259" key="2">
    <source>
        <dbReference type="Pfam" id="PF02714"/>
    </source>
</evidence>
<dbReference type="InterPro" id="IPR003864">
    <property type="entry name" value="CSC1/OSCA1-like_7TM"/>
</dbReference>
<dbReference type="AlphaFoldDB" id="A0A448YTK9"/>
<evidence type="ECO:0000313" key="5">
    <source>
        <dbReference type="Proteomes" id="UP000290900"/>
    </source>
</evidence>
<name>A0A448YTK9_BRENA</name>
<evidence type="ECO:0000313" key="4">
    <source>
        <dbReference type="EMBL" id="VEU24252.1"/>
    </source>
</evidence>
<feature type="transmembrane region" description="Helical" evidence="1">
    <location>
        <begin position="195"/>
        <end position="216"/>
    </location>
</feature>
<keyword evidence="5" id="KW-1185">Reference proteome</keyword>
<feature type="transmembrane region" description="Helical" evidence="1">
    <location>
        <begin position="93"/>
        <end position="117"/>
    </location>
</feature>
<dbReference type="PANTHER" id="PTHR13018">
    <property type="entry name" value="PROBABLE MEMBRANE PROTEIN DUF221-RELATED"/>
    <property type="match status" value="1"/>
</dbReference>
<keyword evidence="1" id="KW-1133">Transmembrane helix</keyword>
<dbReference type="PANTHER" id="PTHR13018:SF20">
    <property type="entry name" value="SPORULATION-SPECIFIC PROTEIN 75"/>
    <property type="match status" value="1"/>
</dbReference>
<evidence type="ECO:0000256" key="1">
    <source>
        <dbReference type="SAM" id="Phobius"/>
    </source>
</evidence>
<feature type="domain" description="10TM putative phosphate transporter extracellular tail" evidence="3">
    <location>
        <begin position="372"/>
        <end position="452"/>
    </location>
</feature>
<organism evidence="4 5">
    <name type="scientific">Brettanomyces naardenensis</name>
    <name type="common">Yeast</name>
    <dbReference type="NCBI Taxonomy" id="13370"/>
    <lineage>
        <taxon>Eukaryota</taxon>
        <taxon>Fungi</taxon>
        <taxon>Dikarya</taxon>
        <taxon>Ascomycota</taxon>
        <taxon>Saccharomycotina</taxon>
        <taxon>Pichiomycetes</taxon>
        <taxon>Pichiales</taxon>
        <taxon>Pichiaceae</taxon>
        <taxon>Brettanomyces</taxon>
    </lineage>
</organism>
<gene>
    <name evidence="4" type="ORF">BRENAR_LOCUS4980</name>
</gene>